<evidence type="ECO:0000313" key="5">
    <source>
        <dbReference type="EMBL" id="NYJ07999.1"/>
    </source>
</evidence>
<evidence type="ECO:0000256" key="3">
    <source>
        <dbReference type="SAM" id="Coils"/>
    </source>
</evidence>
<reference evidence="5 6" key="1">
    <citation type="submission" date="2020-07" db="EMBL/GenBank/DDBJ databases">
        <title>Sequencing the genomes of 1000 actinobacteria strains.</title>
        <authorList>
            <person name="Klenk H.-P."/>
        </authorList>
    </citation>
    <scope>NUCLEOTIDE SEQUENCE [LARGE SCALE GENOMIC DNA]</scope>
    <source>
        <strain evidence="5 6">DSM 104001</strain>
    </source>
</reference>
<accession>A0A853CMF7</accession>
<keyword evidence="2" id="KW-0067">ATP-binding</keyword>
<dbReference type="PANTHER" id="PTHR16305">
    <property type="entry name" value="TESTICULAR SOLUBLE ADENYLYL CYCLASE"/>
    <property type="match status" value="1"/>
</dbReference>
<dbReference type="EMBL" id="JACBZT010000001">
    <property type="protein sequence ID" value="NYJ07999.1"/>
    <property type="molecule type" value="Genomic_DNA"/>
</dbReference>
<comment type="caution">
    <text evidence="5">The sequence shown here is derived from an EMBL/GenBank/DDBJ whole genome shotgun (WGS) entry which is preliminary data.</text>
</comment>
<protein>
    <recommendedName>
        <fullName evidence="4">Orc1-like AAA ATPase domain-containing protein</fullName>
    </recommendedName>
</protein>
<feature type="coiled-coil region" evidence="3">
    <location>
        <begin position="914"/>
        <end position="948"/>
    </location>
</feature>
<evidence type="ECO:0000259" key="4">
    <source>
        <dbReference type="Pfam" id="PF13191"/>
    </source>
</evidence>
<dbReference type="PANTHER" id="PTHR16305:SF35">
    <property type="entry name" value="TRANSCRIPTIONAL ACTIVATOR DOMAIN"/>
    <property type="match status" value="1"/>
</dbReference>
<dbReference type="InterPro" id="IPR041664">
    <property type="entry name" value="AAA_16"/>
</dbReference>
<dbReference type="SUPFAM" id="SSF52540">
    <property type="entry name" value="P-loop containing nucleoside triphosphate hydrolases"/>
    <property type="match status" value="1"/>
</dbReference>
<dbReference type="AlphaFoldDB" id="A0A853CMF7"/>
<name>A0A853CMF7_9ACTN</name>
<dbReference type="InterPro" id="IPR027417">
    <property type="entry name" value="P-loop_NTPase"/>
</dbReference>
<evidence type="ECO:0000256" key="2">
    <source>
        <dbReference type="ARBA" id="ARBA00022840"/>
    </source>
</evidence>
<dbReference type="RefSeq" id="WP_179720254.1">
    <property type="nucleotide sequence ID" value="NZ_JACBZT010000001.1"/>
</dbReference>
<gene>
    <name evidence="5" type="ORF">GGQ55_004277</name>
</gene>
<keyword evidence="1" id="KW-0547">Nucleotide-binding</keyword>
<evidence type="ECO:0000313" key="6">
    <source>
        <dbReference type="Proteomes" id="UP000541969"/>
    </source>
</evidence>
<dbReference type="Gene3D" id="1.25.40.10">
    <property type="entry name" value="Tetratricopeptide repeat domain"/>
    <property type="match status" value="1"/>
</dbReference>
<keyword evidence="6" id="KW-1185">Reference proteome</keyword>
<dbReference type="GO" id="GO:0005737">
    <property type="term" value="C:cytoplasm"/>
    <property type="evidence" value="ECO:0007669"/>
    <property type="project" value="TreeGrafter"/>
</dbReference>
<proteinExistence type="predicted"/>
<sequence>MPATLVGRGPVLAAARAALEESLAGAGQLLLVSGEPGIGKSALLAVLSSEAAARGARVLHGSCWDGAAPAYWLWTQVLRSALEPGRLTSADLGAAARLLPADPASDAGEASPDPAEARFRLLDAVGETLARLAAQAPVVVVLDDLQWADEPSLQLLGFLVRRLGAAPVLLLGAYRDAEAGPAVRAVTAGAQHLPLLGLTRPEVAALMSAVGTPGPPSRVVTEVWQRTGGNPFLVRELTRLLLAQGGWGPDDGTPGLDAAVPDAVRDTLERRLARLSSPCAEALTAAAVAGPELRQEVLVRVVPAGAERPPLADLLAEAVAARVLLGPAEPSGRHRFSHDLYRETILAGLVPAARRDLHLAIGRALQAVAEAGGEVHPAEVADHLLAAGTAEAAADAVRFSAAAATAAMARLGYEEARRHYLRALAAADRLPGGDPAERLDLLLGLADARNRAGDAAGAREDLSRAAELSRRRGDVEGLARAAVALHGLGARGAGPEATATAALLREAAVGLPPEPSELRALVLTALVRSTRHQFGGTGQEHLVAAAEEAVAVARAVGEPSTLARALLALHDALWQSGSGPARLAVLDRMRGAAAADADLLALVHQLRAAALLESGDPRGRAELATYVELVAASGTARGRYEAMTRRATLAAIAGEAAEADRIAGEAFERGRAIGEADAAGVQGTLRGSLLVLGSPAAGRTSPAEFAAGAPSPAHAPVLRAVAQLARGETDRARQELTGFAVDDLPVMHDLEPLALLAAVVAPAGSADQRERVLARLLPYSGLHVVVGGCASYWGAVDHHLGALSAALGRDDDAARFLTSARTAYDRLGAPAWAQRCTEALAGLPSDRTDVPVFRFDGASWELSYRGRTVHLPDAKGIRDLTVLLAEPGTDVPALRLLGGEEAGGADPVLDDRARAAYRARLAELDAEIEEAEDRHDPARAERATAERQALVHELAAAAGLGGRTRRLGDRGERARKTVTARIRDALRRIEEVHPELGAHLRATVTTGTACSYAPEPQPAAGSPSA</sequence>
<dbReference type="Pfam" id="PF13191">
    <property type="entry name" value="AAA_16"/>
    <property type="match status" value="1"/>
</dbReference>
<keyword evidence="3" id="KW-0175">Coiled coil</keyword>
<evidence type="ECO:0000256" key="1">
    <source>
        <dbReference type="ARBA" id="ARBA00022741"/>
    </source>
</evidence>
<dbReference type="GO" id="GO:0005524">
    <property type="term" value="F:ATP binding"/>
    <property type="evidence" value="ECO:0007669"/>
    <property type="project" value="UniProtKB-KW"/>
</dbReference>
<dbReference type="Proteomes" id="UP000541969">
    <property type="component" value="Unassembled WGS sequence"/>
</dbReference>
<dbReference type="GO" id="GO:0004016">
    <property type="term" value="F:adenylate cyclase activity"/>
    <property type="evidence" value="ECO:0007669"/>
    <property type="project" value="TreeGrafter"/>
</dbReference>
<dbReference type="InterPro" id="IPR011990">
    <property type="entry name" value="TPR-like_helical_dom_sf"/>
</dbReference>
<feature type="domain" description="Orc1-like AAA ATPase" evidence="4">
    <location>
        <begin position="4"/>
        <end position="170"/>
    </location>
</feature>
<organism evidence="5 6">
    <name type="scientific">Petropleomorpha daqingensis</name>
    <dbReference type="NCBI Taxonomy" id="2026353"/>
    <lineage>
        <taxon>Bacteria</taxon>
        <taxon>Bacillati</taxon>
        <taxon>Actinomycetota</taxon>
        <taxon>Actinomycetes</taxon>
        <taxon>Geodermatophilales</taxon>
        <taxon>Geodermatophilaceae</taxon>
        <taxon>Petropleomorpha</taxon>
    </lineage>
</organism>